<keyword evidence="2" id="KW-0812">Transmembrane</keyword>
<dbReference type="AlphaFoldDB" id="A0A378JN10"/>
<feature type="transmembrane region" description="Helical" evidence="2">
    <location>
        <begin position="16"/>
        <end position="37"/>
    </location>
</feature>
<gene>
    <name evidence="3" type="ORF">NCTC13316_02766</name>
</gene>
<feature type="transmembrane region" description="Helical" evidence="2">
    <location>
        <begin position="62"/>
        <end position="88"/>
    </location>
</feature>
<keyword evidence="1" id="KW-0808">Transferase</keyword>
<dbReference type="SUPFAM" id="SSF54680">
    <property type="entry name" value="Pyrimidine nucleoside phosphorylase C-terminal domain"/>
    <property type="match status" value="1"/>
</dbReference>
<name>A0A378JN10_9GAMM</name>
<dbReference type="Pfam" id="PF10011">
    <property type="entry name" value="DUF2254"/>
    <property type="match status" value="1"/>
</dbReference>
<evidence type="ECO:0000256" key="2">
    <source>
        <dbReference type="SAM" id="Phobius"/>
    </source>
</evidence>
<reference evidence="3 4" key="1">
    <citation type="submission" date="2018-06" db="EMBL/GenBank/DDBJ databases">
        <authorList>
            <consortium name="Pathogen Informatics"/>
            <person name="Doyle S."/>
        </authorList>
    </citation>
    <scope>NUCLEOTIDE SEQUENCE [LARGE SCALE GENOMIC DNA]</scope>
    <source>
        <strain evidence="3 4">NCTC13316</strain>
    </source>
</reference>
<protein>
    <submittedName>
        <fullName evidence="3">Predicted membrane protein (DUF2254)</fullName>
    </submittedName>
</protein>
<evidence type="ECO:0000313" key="3">
    <source>
        <dbReference type="EMBL" id="STX52645.1"/>
    </source>
</evidence>
<dbReference type="GO" id="GO:0006213">
    <property type="term" value="P:pyrimidine nucleoside metabolic process"/>
    <property type="evidence" value="ECO:0007669"/>
    <property type="project" value="InterPro"/>
</dbReference>
<feature type="transmembrane region" description="Helical" evidence="2">
    <location>
        <begin position="109"/>
        <end position="129"/>
    </location>
</feature>
<dbReference type="InterPro" id="IPR018723">
    <property type="entry name" value="DUF2254_membrane"/>
</dbReference>
<dbReference type="GO" id="GO:0016763">
    <property type="term" value="F:pentosyltransferase activity"/>
    <property type="evidence" value="ECO:0007669"/>
    <property type="project" value="InterPro"/>
</dbReference>
<evidence type="ECO:0000256" key="1">
    <source>
        <dbReference type="ARBA" id="ARBA00022679"/>
    </source>
</evidence>
<dbReference type="Proteomes" id="UP000254794">
    <property type="component" value="Unassembled WGS sequence"/>
</dbReference>
<dbReference type="OrthoDB" id="2955631at2"/>
<organism evidence="3 4">
    <name type="scientific">Legionella busanensis</name>
    <dbReference type="NCBI Taxonomy" id="190655"/>
    <lineage>
        <taxon>Bacteria</taxon>
        <taxon>Pseudomonadati</taxon>
        <taxon>Pseudomonadota</taxon>
        <taxon>Gammaproteobacteria</taxon>
        <taxon>Legionellales</taxon>
        <taxon>Legionellaceae</taxon>
        <taxon>Legionella</taxon>
    </lineage>
</organism>
<dbReference type="EMBL" id="UGOD01000001">
    <property type="protein sequence ID" value="STX52645.1"/>
    <property type="molecule type" value="Genomic_DNA"/>
</dbReference>
<feature type="transmembrane region" description="Helical" evidence="2">
    <location>
        <begin position="149"/>
        <end position="169"/>
    </location>
</feature>
<evidence type="ECO:0000313" key="4">
    <source>
        <dbReference type="Proteomes" id="UP000254794"/>
    </source>
</evidence>
<dbReference type="RefSeq" id="WP_115332180.1">
    <property type="nucleotide sequence ID" value="NZ_CAAAHP010000003.1"/>
</dbReference>
<accession>A0A378JN10</accession>
<sequence>MGARFLNLLARMHASYWYIPLVMAIASLLLSIFTVYLDQTFVPQWLVNLGWFQTSKPDRASAILSTIATSMITVAGVIFSMTIVAVSFAASQIGPRLISNFMRDRSNQITLGTFIATFLFCLFILLALFNLNESGASAMGTTKPFLPQISLLVAIVLTLCSVGVLIYFIHHIPESINMSNVIGKVGEELNRQIDCLFPTHIGKGGSCIESNSSLLGKFKHTICATQHGYIRILDGNSLLKIACKHDFIIKVEAKPGDYITEDDALLTIYFSGSIPDSLKQACTQVFVFGHERNQEQDILFLVNEMVEIIARALSPSMNDPFTAMTCMNWLQLMLQKVSKMKPPSSYRYDKHNKLRIIAHPIYFDEFCDLIFCRTRSYICKDRNATMHMLKIIHNVYTHISCGKHKTILISHATVFKDAAVSSQSVQDAKEIQLLYQKYFSL</sequence>
<keyword evidence="2" id="KW-1133">Transmembrane helix</keyword>
<keyword evidence="4" id="KW-1185">Reference proteome</keyword>
<proteinExistence type="predicted"/>
<dbReference type="InterPro" id="IPR036566">
    <property type="entry name" value="PYNP-like_C_sf"/>
</dbReference>
<keyword evidence="2" id="KW-0472">Membrane</keyword>